<dbReference type="Proteomes" id="UP000005444">
    <property type="component" value="Chromosome"/>
</dbReference>
<dbReference type="Pfam" id="PF05103">
    <property type="entry name" value="DivIVA"/>
    <property type="match status" value="1"/>
</dbReference>
<evidence type="ECO:0000313" key="10">
    <source>
        <dbReference type="Proteomes" id="UP000005444"/>
    </source>
</evidence>
<keyword evidence="4" id="KW-0132">Cell division</keyword>
<dbReference type="PANTHER" id="PTHR35794">
    <property type="entry name" value="CELL DIVISION PROTEIN DIVIVA"/>
    <property type="match status" value="1"/>
</dbReference>
<dbReference type="STRING" id="701521.PECL_812"/>
<evidence type="ECO:0000256" key="5">
    <source>
        <dbReference type="ARBA" id="ARBA00023054"/>
    </source>
</evidence>
<comment type="subcellular location">
    <subcellularLocation>
        <location evidence="1">Cytoplasm</location>
    </subcellularLocation>
</comment>
<evidence type="ECO:0000256" key="1">
    <source>
        <dbReference type="ARBA" id="ARBA00004496"/>
    </source>
</evidence>
<comment type="similarity">
    <text evidence="2">Belongs to the DivIVA family.</text>
</comment>
<sequence>MAIEPKDIQEKNFSTKMRGYNPVEVDSFLDDIAFEHRRMQDEIDSLNRQLKDAKGQIEYFDEMKDSLNKSIMVAQEAADKVKISSKREAEFTTKEAQKEASTVVDEAHKQAEEYIGEAAGRAQKMVVATEDLKNQARSFRQKLEVMVEAQLQMIKGKDWENLLNSDELLTIGEIKDAMKRNGYLDNPKLESVNSGELKDVSADTPALPVESESKESDDPIKNEESSTSNTSNEPKTVVVFPEEQTKKTGLETDQGFHISSEDEKK</sequence>
<dbReference type="KEGG" id="pce:PECL_812"/>
<evidence type="ECO:0000256" key="8">
    <source>
        <dbReference type="SAM" id="MobiDB-lite"/>
    </source>
</evidence>
<evidence type="ECO:0000256" key="2">
    <source>
        <dbReference type="ARBA" id="ARBA00009008"/>
    </source>
</evidence>
<dbReference type="Gene3D" id="6.10.250.660">
    <property type="match status" value="1"/>
</dbReference>
<keyword evidence="6" id="KW-0131">Cell cycle</keyword>
<reference evidence="9 10" key="1">
    <citation type="journal article" date="2012" name="J. Bacteriol.">
        <title>Complete Genome Sequence of the Beer Spoilage Organism Pediococcus claussenii ATCC BAA-344T.</title>
        <authorList>
            <person name="Pittet V."/>
            <person name="Abegunde T."/>
            <person name="Marfleet T."/>
            <person name="Haakensen M."/>
            <person name="Morrow K."/>
            <person name="Jayaprakash T."/>
            <person name="Schroeder K."/>
            <person name="Trost B."/>
            <person name="Byrns S."/>
            <person name="Bergsveinson J."/>
            <person name="Kusalik A."/>
            <person name="Ziola B."/>
        </authorList>
    </citation>
    <scope>NUCLEOTIDE SEQUENCE [LARGE SCALE GENOMIC DNA]</scope>
    <source>
        <strain evidence="9 10">ATCC BAA-344</strain>
    </source>
</reference>
<evidence type="ECO:0000256" key="3">
    <source>
        <dbReference type="ARBA" id="ARBA00022490"/>
    </source>
</evidence>
<dbReference type="PATRIC" id="fig|701521.8.peg.764"/>
<feature type="coiled-coil region" evidence="7">
    <location>
        <begin position="29"/>
        <end position="63"/>
    </location>
</feature>
<name>G8PCV0_PEDCP</name>
<dbReference type="eggNOG" id="COG3599">
    <property type="taxonomic scope" value="Bacteria"/>
</dbReference>
<accession>G8PCV0</accession>
<evidence type="ECO:0000256" key="6">
    <source>
        <dbReference type="ARBA" id="ARBA00023306"/>
    </source>
</evidence>
<gene>
    <name evidence="9" type="ordered locus">PECL_812</name>
</gene>
<evidence type="ECO:0000256" key="4">
    <source>
        <dbReference type="ARBA" id="ARBA00022618"/>
    </source>
</evidence>
<dbReference type="EMBL" id="CP003137">
    <property type="protein sequence ID" value="AEV95085.1"/>
    <property type="molecule type" value="Genomic_DNA"/>
</dbReference>
<keyword evidence="5 7" id="KW-0175">Coiled coil</keyword>
<dbReference type="RefSeq" id="WP_014215282.1">
    <property type="nucleotide sequence ID" value="NC_016605.1"/>
</dbReference>
<dbReference type="PANTHER" id="PTHR35794:SF2">
    <property type="entry name" value="CELL DIVISION PROTEIN DIVIVA"/>
    <property type="match status" value="1"/>
</dbReference>
<dbReference type="GO" id="GO:0005737">
    <property type="term" value="C:cytoplasm"/>
    <property type="evidence" value="ECO:0007669"/>
    <property type="project" value="UniProtKB-SubCell"/>
</dbReference>
<dbReference type="InterPro" id="IPR019933">
    <property type="entry name" value="DivIVA_domain"/>
</dbReference>
<dbReference type="HOGENOM" id="CLU_076854_0_2_9"/>
<dbReference type="AlphaFoldDB" id="G8PCV0"/>
<dbReference type="NCBIfam" id="TIGR03544">
    <property type="entry name" value="DivI1A_domain"/>
    <property type="match status" value="1"/>
</dbReference>
<feature type="compositionally biased region" description="Basic and acidic residues" evidence="8">
    <location>
        <begin position="211"/>
        <end position="224"/>
    </location>
</feature>
<keyword evidence="10" id="KW-1185">Reference proteome</keyword>
<feature type="region of interest" description="Disordered" evidence="8">
    <location>
        <begin position="184"/>
        <end position="265"/>
    </location>
</feature>
<protein>
    <submittedName>
        <fullName evidence="9">DivIVA domain protein</fullName>
    </submittedName>
</protein>
<evidence type="ECO:0000256" key="7">
    <source>
        <dbReference type="SAM" id="Coils"/>
    </source>
</evidence>
<proteinExistence type="inferred from homology"/>
<dbReference type="GO" id="GO:0051301">
    <property type="term" value="P:cell division"/>
    <property type="evidence" value="ECO:0007669"/>
    <property type="project" value="UniProtKB-KW"/>
</dbReference>
<keyword evidence="3" id="KW-0963">Cytoplasm</keyword>
<dbReference type="InterPro" id="IPR007793">
    <property type="entry name" value="DivIVA_fam"/>
</dbReference>
<organism evidence="9 10">
    <name type="scientific">Pediococcus claussenii (strain ATCC BAA-344 / DSM 14800 / JCM 18046 / KCTC 3811 / LMG 21948 / P06)</name>
    <dbReference type="NCBI Taxonomy" id="701521"/>
    <lineage>
        <taxon>Bacteria</taxon>
        <taxon>Bacillati</taxon>
        <taxon>Bacillota</taxon>
        <taxon>Bacilli</taxon>
        <taxon>Lactobacillales</taxon>
        <taxon>Lactobacillaceae</taxon>
        <taxon>Pediococcus</taxon>
    </lineage>
</organism>
<evidence type="ECO:0000313" key="9">
    <source>
        <dbReference type="EMBL" id="AEV95085.1"/>
    </source>
</evidence>